<dbReference type="OrthoDB" id="9901085at2"/>
<evidence type="ECO:0000313" key="1">
    <source>
        <dbReference type="EMBL" id="CAH63913.1"/>
    </source>
</evidence>
<organism evidence="1 2">
    <name type="scientific">Chlamydia abortus (strain DSM 27085 / S26/3)</name>
    <name type="common">Chlamydophila abortus</name>
    <dbReference type="NCBI Taxonomy" id="218497"/>
    <lineage>
        <taxon>Bacteria</taxon>
        <taxon>Pseudomonadati</taxon>
        <taxon>Chlamydiota</taxon>
        <taxon>Chlamydiia</taxon>
        <taxon>Chlamydiales</taxon>
        <taxon>Chlamydiaceae</taxon>
        <taxon>Chlamydia/Chlamydophila group</taxon>
        <taxon>Chlamydia</taxon>
    </lineage>
</organism>
<dbReference type="RefSeq" id="WP_011097091.1">
    <property type="nucleotide sequence ID" value="NC_004552.2"/>
</dbReference>
<gene>
    <name evidence="1" type="ordered locus">CAB460</name>
</gene>
<name>Q5L618_CHLAB</name>
<protein>
    <submittedName>
        <fullName evidence="1">Lipoprotein</fullName>
    </submittedName>
</protein>
<dbReference type="KEGG" id="cab:CAB460"/>
<dbReference type="Proteomes" id="UP000001012">
    <property type="component" value="Chromosome"/>
</dbReference>
<evidence type="ECO:0000313" key="2">
    <source>
        <dbReference type="Proteomes" id="UP000001012"/>
    </source>
</evidence>
<keyword evidence="2" id="KW-1185">Reference proteome</keyword>
<reference evidence="1 2" key="1">
    <citation type="journal article" date="2005" name="Genome Res.">
        <title>The Chlamydophila abortus genome sequence reveals an array of variable proteins that contribute to interspecies variation.</title>
        <authorList>
            <person name="Thomson N.R."/>
            <person name="Yeats C."/>
            <person name="Bell K."/>
            <person name="Holden M.T.G."/>
            <person name="Bentley S.D."/>
            <person name="Livingstone M."/>
            <person name="Cerdeno-Tarraga A.M."/>
            <person name="Harris B."/>
            <person name="Doggett J."/>
            <person name="Ormond D."/>
            <person name="Mungal K."/>
            <person name="Clarke K."/>
            <person name="Feltwell T."/>
            <person name="Hance Z."/>
            <person name="Sanders M."/>
            <person name="Quail M.A."/>
            <person name="Price C."/>
            <person name="Parkhill J."/>
            <person name="Longbottom D."/>
        </authorList>
    </citation>
    <scope>NUCLEOTIDE SEQUENCE [LARGE SCALE GENOMIC DNA]</scope>
    <source>
        <strain evidence="2">DSM 27085 / S26/3</strain>
    </source>
</reference>
<accession>Q5L618</accession>
<dbReference type="HOGENOM" id="CLU_1923838_0_0_0"/>
<dbReference type="AlphaFoldDB" id="Q5L618"/>
<dbReference type="EMBL" id="CR848038">
    <property type="protein sequence ID" value="CAH63913.1"/>
    <property type="molecule type" value="Genomic_DNA"/>
</dbReference>
<proteinExistence type="predicted"/>
<keyword evidence="1" id="KW-0449">Lipoprotein</keyword>
<sequence>MTSAHEFGAFSGRANRNVFTLNDFKGSDSTRYQKPRISQDTVSVARPYTDRHPKGLTIQHTALWVTLGVVSMCSTSLLFASGYYATPTILVALILQIALTIVSIACLIIHYALRKKLV</sequence>